<feature type="chain" id="PRO_5035269427" evidence="1">
    <location>
        <begin position="17"/>
        <end position="150"/>
    </location>
</feature>
<protein>
    <submittedName>
        <fullName evidence="2">Uncharacterized protein</fullName>
    </submittedName>
</protein>
<evidence type="ECO:0000313" key="3">
    <source>
        <dbReference type="Proteomes" id="UP000708208"/>
    </source>
</evidence>
<dbReference type="EMBL" id="CAJVCH010571216">
    <property type="protein sequence ID" value="CAG7836948.1"/>
    <property type="molecule type" value="Genomic_DNA"/>
</dbReference>
<keyword evidence="1" id="KW-0732">Signal</keyword>
<organism evidence="2 3">
    <name type="scientific">Allacma fusca</name>
    <dbReference type="NCBI Taxonomy" id="39272"/>
    <lineage>
        <taxon>Eukaryota</taxon>
        <taxon>Metazoa</taxon>
        <taxon>Ecdysozoa</taxon>
        <taxon>Arthropoda</taxon>
        <taxon>Hexapoda</taxon>
        <taxon>Collembola</taxon>
        <taxon>Symphypleona</taxon>
        <taxon>Sminthuridae</taxon>
        <taxon>Allacma</taxon>
    </lineage>
</organism>
<dbReference type="Proteomes" id="UP000708208">
    <property type="component" value="Unassembled WGS sequence"/>
</dbReference>
<name>A0A8J2LRX2_9HEXA</name>
<accession>A0A8J2LRX2</accession>
<feature type="signal peptide" evidence="1">
    <location>
        <begin position="1"/>
        <end position="16"/>
    </location>
</feature>
<gene>
    <name evidence="2" type="ORF">AFUS01_LOCUS46135</name>
</gene>
<dbReference type="AlphaFoldDB" id="A0A8J2LRX2"/>
<evidence type="ECO:0000256" key="1">
    <source>
        <dbReference type="SAM" id="SignalP"/>
    </source>
</evidence>
<feature type="non-terminal residue" evidence="2">
    <location>
        <position position="1"/>
    </location>
</feature>
<comment type="caution">
    <text evidence="2">The sequence shown here is derived from an EMBL/GenBank/DDBJ whole genome shotgun (WGS) entry which is preliminary data.</text>
</comment>
<sequence length="150" mass="16428">MKILLLCLAIIGINEAQIARKPKIEFLFNLLDKPGDGYPLTDEIKRFPKFAKTAKRVCVTGMWALYTQENFGDDNPGLTTVYPVSGSGPSDCTQSSVDDIISKIKSIRPLGGPATNKNGFEIYEHPYFLGKKIPSPYGDSITATFHSAAL</sequence>
<keyword evidence="3" id="KW-1185">Reference proteome</keyword>
<proteinExistence type="predicted"/>
<reference evidence="2" key="1">
    <citation type="submission" date="2021-06" db="EMBL/GenBank/DDBJ databases">
        <authorList>
            <person name="Hodson N. C."/>
            <person name="Mongue J. A."/>
            <person name="Jaron S. K."/>
        </authorList>
    </citation>
    <scope>NUCLEOTIDE SEQUENCE</scope>
</reference>
<evidence type="ECO:0000313" key="2">
    <source>
        <dbReference type="EMBL" id="CAG7836948.1"/>
    </source>
</evidence>